<organism evidence="1 2">
    <name type="scientific">Bacillus phage Vinny</name>
    <dbReference type="NCBI Taxonomy" id="1805955"/>
    <lineage>
        <taxon>Viruses</taxon>
        <taxon>Duplodnaviria</taxon>
        <taxon>Heunggongvirae</taxon>
        <taxon>Uroviricota</taxon>
        <taxon>Caudoviricetes</taxon>
        <taxon>Herelleviridae</taxon>
        <taxon>Bastillevirinae</taxon>
        <taxon>Bastillevirus</taxon>
        <taxon>Bastillevirus evoli</taxon>
    </lineage>
</organism>
<dbReference type="Proteomes" id="UP000225538">
    <property type="component" value="Segment"/>
</dbReference>
<evidence type="ECO:0000313" key="2">
    <source>
        <dbReference type="Proteomes" id="UP000225538"/>
    </source>
</evidence>
<name>A0A143FI83_9CAUD</name>
<protein>
    <submittedName>
        <fullName evidence="1">Uncharacterized protein</fullName>
    </submittedName>
</protein>
<dbReference type="EMBL" id="KU737346">
    <property type="protein sequence ID" value="AMW61920.1"/>
    <property type="molecule type" value="Genomic_DNA"/>
</dbReference>
<sequence length="120" mass="14241">MTWDIYTKEGKWLGHCDNLETKEHMEIFRDCECRERTVEDEIVNMMSPWDMSGNEGDISWSVVYAGDFREDWKFTITATNENGNKKEDNYELQRKPVFGLDMGDTYEINKILDKLIEEVK</sequence>
<accession>A0A143FI83</accession>
<proteinExistence type="predicted"/>
<gene>
    <name evidence="1" type="ORF">DNAM5_176</name>
</gene>
<reference evidence="1 2" key="1">
    <citation type="submission" date="2016-02" db="EMBL/GenBank/DDBJ databases">
        <authorList>
            <person name="Wen L."/>
            <person name="He K."/>
            <person name="Yang H."/>
        </authorList>
    </citation>
    <scope>NUCLEOTIDE SEQUENCE [LARGE SCALE GENOMIC DNA]</scope>
</reference>
<evidence type="ECO:0000313" key="1">
    <source>
        <dbReference type="EMBL" id="AMW61920.1"/>
    </source>
</evidence>